<accession>A0AAV2SUV6</accession>
<keyword evidence="4" id="KW-0175">Coiled coil</keyword>
<proteinExistence type="inferred from homology"/>
<name>A0AAV2SUV6_MEGNR</name>
<dbReference type="GO" id="GO:0000774">
    <property type="term" value="F:adenyl-nucleotide exchange factor activity"/>
    <property type="evidence" value="ECO:0007669"/>
    <property type="project" value="InterPro"/>
</dbReference>
<comment type="similarity">
    <text evidence="1 3">Belongs to the GrpE family.</text>
</comment>
<evidence type="ECO:0000313" key="5">
    <source>
        <dbReference type="EMBL" id="CAL4244009.1"/>
    </source>
</evidence>
<comment type="caution">
    <text evidence="5">The sequence shown here is derived from an EMBL/GenBank/DDBJ whole genome shotgun (WGS) entry which is preliminary data.</text>
</comment>
<feature type="coiled-coil region" evidence="4">
    <location>
        <begin position="47"/>
        <end position="96"/>
    </location>
</feature>
<evidence type="ECO:0000313" key="6">
    <source>
        <dbReference type="Proteomes" id="UP001497623"/>
    </source>
</evidence>
<dbReference type="GO" id="GO:0030150">
    <property type="term" value="P:protein import into mitochondrial matrix"/>
    <property type="evidence" value="ECO:0007669"/>
    <property type="project" value="TreeGrafter"/>
</dbReference>
<dbReference type="Gene3D" id="2.30.22.10">
    <property type="entry name" value="Head domain of nucleotide exchange factor GrpE"/>
    <property type="match status" value="1"/>
</dbReference>
<dbReference type="PANTHER" id="PTHR21237:SF23">
    <property type="entry name" value="GRPE PROTEIN HOMOLOG, MITOCHONDRIAL"/>
    <property type="match status" value="1"/>
</dbReference>
<organism evidence="5 6">
    <name type="scientific">Meganyctiphanes norvegica</name>
    <name type="common">Northern krill</name>
    <name type="synonym">Thysanopoda norvegica</name>
    <dbReference type="NCBI Taxonomy" id="48144"/>
    <lineage>
        <taxon>Eukaryota</taxon>
        <taxon>Metazoa</taxon>
        <taxon>Ecdysozoa</taxon>
        <taxon>Arthropoda</taxon>
        <taxon>Crustacea</taxon>
        <taxon>Multicrustacea</taxon>
        <taxon>Malacostraca</taxon>
        <taxon>Eumalacostraca</taxon>
        <taxon>Eucarida</taxon>
        <taxon>Euphausiacea</taxon>
        <taxon>Euphausiidae</taxon>
        <taxon>Meganyctiphanes</taxon>
    </lineage>
</organism>
<evidence type="ECO:0008006" key="7">
    <source>
        <dbReference type="Google" id="ProtNLM"/>
    </source>
</evidence>
<dbReference type="GO" id="GO:0006457">
    <property type="term" value="P:protein folding"/>
    <property type="evidence" value="ECO:0007669"/>
    <property type="project" value="InterPro"/>
</dbReference>
<dbReference type="GO" id="GO:0001405">
    <property type="term" value="C:PAM complex, Tim23 associated import motor"/>
    <property type="evidence" value="ECO:0007669"/>
    <property type="project" value="TreeGrafter"/>
</dbReference>
<dbReference type="HAMAP" id="MF_01151">
    <property type="entry name" value="GrpE"/>
    <property type="match status" value="1"/>
</dbReference>
<dbReference type="InterPro" id="IPR000740">
    <property type="entry name" value="GrpE"/>
</dbReference>
<dbReference type="PRINTS" id="PR00773">
    <property type="entry name" value="GRPEPROTEIN"/>
</dbReference>
<dbReference type="GO" id="GO:0051087">
    <property type="term" value="F:protein-folding chaperone binding"/>
    <property type="evidence" value="ECO:0007669"/>
    <property type="project" value="InterPro"/>
</dbReference>
<dbReference type="GO" id="GO:0042803">
    <property type="term" value="F:protein homodimerization activity"/>
    <property type="evidence" value="ECO:0007669"/>
    <property type="project" value="InterPro"/>
</dbReference>
<dbReference type="AlphaFoldDB" id="A0AAV2SUV6"/>
<dbReference type="SUPFAM" id="SSF58014">
    <property type="entry name" value="Coiled-coil domain of nucleotide exchange factor GrpE"/>
    <property type="match status" value="1"/>
</dbReference>
<gene>
    <name evidence="5" type="ORF">MNOR_LOCUS40905</name>
</gene>
<dbReference type="Pfam" id="PF01025">
    <property type="entry name" value="GrpE"/>
    <property type="match status" value="1"/>
</dbReference>
<dbReference type="GO" id="GO:0051082">
    <property type="term" value="F:unfolded protein binding"/>
    <property type="evidence" value="ECO:0007669"/>
    <property type="project" value="TreeGrafter"/>
</dbReference>
<evidence type="ECO:0000256" key="3">
    <source>
        <dbReference type="RuleBase" id="RU004478"/>
    </source>
</evidence>
<dbReference type="PANTHER" id="PTHR21237">
    <property type="entry name" value="GRPE PROTEIN"/>
    <property type="match status" value="1"/>
</dbReference>
<reference evidence="5 6" key="1">
    <citation type="submission" date="2024-05" db="EMBL/GenBank/DDBJ databases">
        <authorList>
            <person name="Wallberg A."/>
        </authorList>
    </citation>
    <scope>NUCLEOTIDE SEQUENCE [LARGE SCALE GENOMIC DNA]</scope>
</reference>
<dbReference type="SUPFAM" id="SSF51064">
    <property type="entry name" value="Head domain of nucleotide exchange factor GrpE"/>
    <property type="match status" value="1"/>
</dbReference>
<dbReference type="Gene3D" id="3.90.20.20">
    <property type="match status" value="1"/>
</dbReference>
<dbReference type="FunFam" id="3.90.20.20:FF:000003">
    <property type="entry name" value="GrpE protein homolog"/>
    <property type="match status" value="1"/>
</dbReference>
<keyword evidence="6" id="KW-1185">Reference proteome</keyword>
<dbReference type="EMBL" id="CAXKWB010135144">
    <property type="protein sequence ID" value="CAL4244009.1"/>
    <property type="molecule type" value="Genomic_DNA"/>
</dbReference>
<dbReference type="Proteomes" id="UP001497623">
    <property type="component" value="Unassembled WGS sequence"/>
</dbReference>
<evidence type="ECO:0000256" key="2">
    <source>
        <dbReference type="ARBA" id="ARBA00023186"/>
    </source>
</evidence>
<evidence type="ECO:0000256" key="4">
    <source>
        <dbReference type="SAM" id="Coils"/>
    </source>
</evidence>
<dbReference type="CDD" id="cd00446">
    <property type="entry name" value="GrpE"/>
    <property type="match status" value="1"/>
</dbReference>
<dbReference type="InterPro" id="IPR013805">
    <property type="entry name" value="GrpE_CC"/>
</dbReference>
<evidence type="ECO:0000256" key="1">
    <source>
        <dbReference type="ARBA" id="ARBA00009054"/>
    </source>
</evidence>
<keyword evidence="2" id="KW-0143">Chaperone</keyword>
<dbReference type="InterPro" id="IPR009012">
    <property type="entry name" value="GrpE_head"/>
</dbReference>
<protein>
    <recommendedName>
        <fullName evidence="7">GrpE protein homolog</fullName>
    </recommendedName>
</protein>
<sequence length="218" mass="25102">MASMRVSRLVNRAFVNYSYININSTVNRHLNKSRRFYCAVAENAPIVSEAEKQLQEQIVKLTEEKESLHEKVKDFTDKYQRTLADRENVRQRLEKQIIDAKKFGIQGFCKDLLEVTDVFRKAIESVSKEEVKSGDNNLKTLYDGLIMTENQLLTVFRRHGLTQVKPDIGDKFDPSEQEAMFELADPEKAPGSVAHLIRTGWKLHDRCIRSSQVGVIKD</sequence>